<feature type="transmembrane region" description="Helical" evidence="5">
    <location>
        <begin position="34"/>
        <end position="58"/>
    </location>
</feature>
<dbReference type="GO" id="GO:0030322">
    <property type="term" value="P:stabilization of membrane potential"/>
    <property type="evidence" value="ECO:0007669"/>
    <property type="project" value="TreeGrafter"/>
</dbReference>
<dbReference type="PANTHER" id="PTHR11003:SF334">
    <property type="entry name" value="FI03418P"/>
    <property type="match status" value="1"/>
</dbReference>
<proteinExistence type="predicted"/>
<gene>
    <name evidence="6" type="ORF">Zmor_017711</name>
</gene>
<dbReference type="GO" id="GO:0022841">
    <property type="term" value="F:potassium ion leak channel activity"/>
    <property type="evidence" value="ECO:0007669"/>
    <property type="project" value="TreeGrafter"/>
</dbReference>
<name>A0AA38I8X9_9CUCU</name>
<evidence type="ECO:0000256" key="5">
    <source>
        <dbReference type="SAM" id="Phobius"/>
    </source>
</evidence>
<keyword evidence="2 5" id="KW-0812">Transmembrane</keyword>
<comment type="caution">
    <text evidence="6">The sequence shown here is derived from an EMBL/GenBank/DDBJ whole genome shotgun (WGS) entry which is preliminary data.</text>
</comment>
<evidence type="ECO:0000256" key="1">
    <source>
        <dbReference type="ARBA" id="ARBA00004141"/>
    </source>
</evidence>
<dbReference type="SUPFAM" id="SSF81324">
    <property type="entry name" value="Voltage-gated potassium channels"/>
    <property type="match status" value="1"/>
</dbReference>
<keyword evidence="7" id="KW-1185">Reference proteome</keyword>
<keyword evidence="4 5" id="KW-0472">Membrane</keyword>
<dbReference type="Proteomes" id="UP001168821">
    <property type="component" value="Unassembled WGS sequence"/>
</dbReference>
<protein>
    <recommendedName>
        <fullName evidence="8">TWiK family of potassium channels protein 7</fullName>
    </recommendedName>
</protein>
<dbReference type="AlphaFoldDB" id="A0AA38I8X9"/>
<accession>A0AA38I8X9</accession>
<evidence type="ECO:0000313" key="6">
    <source>
        <dbReference type="EMBL" id="KAJ3651690.1"/>
    </source>
</evidence>
<evidence type="ECO:0000313" key="7">
    <source>
        <dbReference type="Proteomes" id="UP001168821"/>
    </source>
</evidence>
<keyword evidence="3 5" id="KW-1133">Transmembrane helix</keyword>
<sequence>MSRYSRSDPEMLDYDKPSVCSSFLHYTWKTITCLLSHITLVSMVVSYCVLGAFTFEALEVHHEKDIKRNISKLRFNMTDHLWNLTNRLDVLREDKFKAGAETYLKEFEGAILKAMTKDGWDGDEDENIVQWTSTGALFYSIIVITTIEHLETPMRRSVFMVRHFLNEDYPIIVHLLRLTNVCGKTARLLQKLRIGVSNEQSVF</sequence>
<dbReference type="GO" id="GO:0005886">
    <property type="term" value="C:plasma membrane"/>
    <property type="evidence" value="ECO:0007669"/>
    <property type="project" value="TreeGrafter"/>
</dbReference>
<dbReference type="PANTHER" id="PTHR11003">
    <property type="entry name" value="POTASSIUM CHANNEL, SUBFAMILY K"/>
    <property type="match status" value="1"/>
</dbReference>
<dbReference type="EMBL" id="JALNTZ010000005">
    <property type="protein sequence ID" value="KAJ3651690.1"/>
    <property type="molecule type" value="Genomic_DNA"/>
</dbReference>
<dbReference type="GO" id="GO:0015271">
    <property type="term" value="F:outward rectifier potassium channel activity"/>
    <property type="evidence" value="ECO:0007669"/>
    <property type="project" value="TreeGrafter"/>
</dbReference>
<evidence type="ECO:0000256" key="4">
    <source>
        <dbReference type="ARBA" id="ARBA00023136"/>
    </source>
</evidence>
<reference evidence="6" key="1">
    <citation type="journal article" date="2023" name="G3 (Bethesda)">
        <title>Whole genome assemblies of Zophobas morio and Tenebrio molitor.</title>
        <authorList>
            <person name="Kaur S."/>
            <person name="Stinson S.A."/>
            <person name="diCenzo G.C."/>
        </authorList>
    </citation>
    <scope>NUCLEOTIDE SEQUENCE</scope>
    <source>
        <strain evidence="6">QUZm001</strain>
    </source>
</reference>
<organism evidence="6 7">
    <name type="scientific">Zophobas morio</name>
    <dbReference type="NCBI Taxonomy" id="2755281"/>
    <lineage>
        <taxon>Eukaryota</taxon>
        <taxon>Metazoa</taxon>
        <taxon>Ecdysozoa</taxon>
        <taxon>Arthropoda</taxon>
        <taxon>Hexapoda</taxon>
        <taxon>Insecta</taxon>
        <taxon>Pterygota</taxon>
        <taxon>Neoptera</taxon>
        <taxon>Endopterygota</taxon>
        <taxon>Coleoptera</taxon>
        <taxon>Polyphaga</taxon>
        <taxon>Cucujiformia</taxon>
        <taxon>Tenebrionidae</taxon>
        <taxon>Zophobas</taxon>
    </lineage>
</organism>
<evidence type="ECO:0000256" key="3">
    <source>
        <dbReference type="ARBA" id="ARBA00022989"/>
    </source>
</evidence>
<dbReference type="Gene3D" id="1.10.287.70">
    <property type="match status" value="1"/>
</dbReference>
<evidence type="ECO:0008006" key="8">
    <source>
        <dbReference type="Google" id="ProtNLM"/>
    </source>
</evidence>
<evidence type="ECO:0000256" key="2">
    <source>
        <dbReference type="ARBA" id="ARBA00022692"/>
    </source>
</evidence>
<dbReference type="InterPro" id="IPR003280">
    <property type="entry name" value="2pore_dom_K_chnl"/>
</dbReference>
<comment type="subcellular location">
    <subcellularLocation>
        <location evidence="1">Membrane</location>
        <topology evidence="1">Multi-pass membrane protein</topology>
    </subcellularLocation>
</comment>